<proteinExistence type="predicted"/>
<evidence type="ECO:0000313" key="1">
    <source>
        <dbReference type="EMBL" id="GAG53187.1"/>
    </source>
</evidence>
<dbReference type="AlphaFoldDB" id="X0Z437"/>
<protein>
    <submittedName>
        <fullName evidence="1">Uncharacterized protein</fullName>
    </submittedName>
</protein>
<gene>
    <name evidence="1" type="ORF">S01H1_76155</name>
</gene>
<feature type="non-terminal residue" evidence="1">
    <location>
        <position position="1"/>
    </location>
</feature>
<sequence>AFAVACKLAAAGHFSRRECYLLLMRDEYPSFSLD</sequence>
<name>X0Z437_9ZZZZ</name>
<accession>X0Z437</accession>
<organism evidence="1">
    <name type="scientific">marine sediment metagenome</name>
    <dbReference type="NCBI Taxonomy" id="412755"/>
    <lineage>
        <taxon>unclassified sequences</taxon>
        <taxon>metagenomes</taxon>
        <taxon>ecological metagenomes</taxon>
    </lineage>
</organism>
<dbReference type="EMBL" id="BARS01051091">
    <property type="protein sequence ID" value="GAG53187.1"/>
    <property type="molecule type" value="Genomic_DNA"/>
</dbReference>
<comment type="caution">
    <text evidence="1">The sequence shown here is derived from an EMBL/GenBank/DDBJ whole genome shotgun (WGS) entry which is preliminary data.</text>
</comment>
<reference evidence="1" key="1">
    <citation type="journal article" date="2014" name="Front. Microbiol.">
        <title>High frequency of phylogenetically diverse reductive dehalogenase-homologous genes in deep subseafloor sedimentary metagenomes.</title>
        <authorList>
            <person name="Kawai M."/>
            <person name="Futagami T."/>
            <person name="Toyoda A."/>
            <person name="Takaki Y."/>
            <person name="Nishi S."/>
            <person name="Hori S."/>
            <person name="Arai W."/>
            <person name="Tsubouchi T."/>
            <person name="Morono Y."/>
            <person name="Uchiyama I."/>
            <person name="Ito T."/>
            <person name="Fujiyama A."/>
            <person name="Inagaki F."/>
            <person name="Takami H."/>
        </authorList>
    </citation>
    <scope>NUCLEOTIDE SEQUENCE</scope>
    <source>
        <strain evidence="1">Expedition CK06-06</strain>
    </source>
</reference>